<organism evidence="2 3">
    <name type="scientific">Ruminococcoides intestinihominis</name>
    <dbReference type="NCBI Taxonomy" id="3133161"/>
    <lineage>
        <taxon>Bacteria</taxon>
        <taxon>Bacillati</taxon>
        <taxon>Bacillota</taxon>
        <taxon>Clostridia</taxon>
        <taxon>Eubacteriales</taxon>
        <taxon>Oscillospiraceae</taxon>
        <taxon>Ruminococcoides</taxon>
    </lineage>
</organism>
<feature type="transmembrane region" description="Helical" evidence="1">
    <location>
        <begin position="12"/>
        <end position="36"/>
    </location>
</feature>
<keyword evidence="1" id="KW-0472">Membrane</keyword>
<protein>
    <submittedName>
        <fullName evidence="2">Uncharacterized protein</fullName>
    </submittedName>
</protein>
<sequence length="138" mass="15865">MKTMIKNNNLNSLSKIAFLMNIPLVLLYLPICFIYSDTQGVLLQGINFILCVVLFAFYFVTLLFIGNNKKIIVSNLLIQTVLLYELRGELPFALLWQHSETVSLWQIVIIYYIVLCALVTILDVVYSALQKVNKFQKV</sequence>
<reference evidence="2 3" key="1">
    <citation type="submission" date="2024-03" db="EMBL/GenBank/DDBJ databases">
        <title>Human intestinal bacterial collection.</title>
        <authorList>
            <person name="Pauvert C."/>
            <person name="Hitch T.C.A."/>
            <person name="Clavel T."/>
        </authorList>
    </citation>
    <scope>NUCLEOTIDE SEQUENCE [LARGE SCALE GENOMIC DNA]</scope>
    <source>
        <strain evidence="2 3">CLA-AP-H18</strain>
    </source>
</reference>
<comment type="caution">
    <text evidence="2">The sequence shown here is derived from an EMBL/GenBank/DDBJ whole genome shotgun (WGS) entry which is preliminary data.</text>
</comment>
<evidence type="ECO:0000256" key="1">
    <source>
        <dbReference type="SAM" id="Phobius"/>
    </source>
</evidence>
<dbReference type="EMBL" id="JBBMFI010000010">
    <property type="protein sequence ID" value="MEQ2565404.1"/>
    <property type="molecule type" value="Genomic_DNA"/>
</dbReference>
<proteinExistence type="predicted"/>
<name>A0ABV1HSV2_9FIRM</name>
<feature type="transmembrane region" description="Helical" evidence="1">
    <location>
        <begin position="108"/>
        <end position="129"/>
    </location>
</feature>
<feature type="transmembrane region" description="Helical" evidence="1">
    <location>
        <begin position="42"/>
        <end position="64"/>
    </location>
</feature>
<keyword evidence="3" id="KW-1185">Reference proteome</keyword>
<evidence type="ECO:0000313" key="3">
    <source>
        <dbReference type="Proteomes" id="UP001478133"/>
    </source>
</evidence>
<accession>A0ABV1HSV2</accession>
<gene>
    <name evidence="2" type="ORF">ABFO16_04045</name>
</gene>
<dbReference type="RefSeq" id="WP_367286494.1">
    <property type="nucleotide sequence ID" value="NZ_JBBMEY010000023.1"/>
</dbReference>
<evidence type="ECO:0000313" key="2">
    <source>
        <dbReference type="EMBL" id="MEQ2565404.1"/>
    </source>
</evidence>
<keyword evidence="1" id="KW-0812">Transmembrane</keyword>
<keyword evidence="1" id="KW-1133">Transmembrane helix</keyword>
<dbReference type="Proteomes" id="UP001478133">
    <property type="component" value="Unassembled WGS sequence"/>
</dbReference>